<accession>A0A1W9KYC8</accession>
<dbReference type="EMBL" id="MTEI01000002">
    <property type="protein sequence ID" value="OQW89284.1"/>
    <property type="molecule type" value="Genomic_DNA"/>
</dbReference>
<feature type="region of interest" description="Disordered" evidence="1">
    <location>
        <begin position="79"/>
        <end position="102"/>
    </location>
</feature>
<evidence type="ECO:0000256" key="1">
    <source>
        <dbReference type="SAM" id="MobiDB-lite"/>
    </source>
</evidence>
<proteinExistence type="predicted"/>
<gene>
    <name evidence="2" type="ORF">BWK72_04905</name>
</gene>
<sequence length="102" mass="11018">MLAIKKARKIIEANPNDAASQTIAALVLALESASTISVTELYSLDDKRFALALEILDEWRLDRHYASKLRLLDTSNLAQELTTPPAQPTASADQPASTNPAA</sequence>
<reference evidence="2 3" key="1">
    <citation type="submission" date="2017-01" db="EMBL/GenBank/DDBJ databases">
        <title>Novel large sulfur bacteria in the metagenomes of groundwater-fed chemosynthetic microbial mats in the Lake Huron basin.</title>
        <authorList>
            <person name="Sharrar A.M."/>
            <person name="Flood B.E."/>
            <person name="Bailey J.V."/>
            <person name="Jones D.S."/>
            <person name="Biddanda B."/>
            <person name="Ruberg S.A."/>
            <person name="Marcus D.N."/>
            <person name="Dick G.J."/>
        </authorList>
    </citation>
    <scope>NUCLEOTIDE SEQUENCE [LARGE SCALE GENOMIC DNA]</scope>
    <source>
        <strain evidence="2">A7</strain>
    </source>
</reference>
<evidence type="ECO:0000313" key="2">
    <source>
        <dbReference type="EMBL" id="OQW89284.1"/>
    </source>
</evidence>
<name>A0A1W9KYC8_9BURK</name>
<organism evidence="2 3">
    <name type="scientific">Rhodoferax ferrireducens</name>
    <dbReference type="NCBI Taxonomy" id="192843"/>
    <lineage>
        <taxon>Bacteria</taxon>
        <taxon>Pseudomonadati</taxon>
        <taxon>Pseudomonadota</taxon>
        <taxon>Betaproteobacteria</taxon>
        <taxon>Burkholderiales</taxon>
        <taxon>Comamonadaceae</taxon>
        <taxon>Rhodoferax</taxon>
    </lineage>
</organism>
<evidence type="ECO:0000313" key="3">
    <source>
        <dbReference type="Proteomes" id="UP000192505"/>
    </source>
</evidence>
<dbReference type="AlphaFoldDB" id="A0A1W9KYC8"/>
<protein>
    <submittedName>
        <fullName evidence="2">Uncharacterized protein</fullName>
    </submittedName>
</protein>
<dbReference type="Proteomes" id="UP000192505">
    <property type="component" value="Unassembled WGS sequence"/>
</dbReference>
<comment type="caution">
    <text evidence="2">The sequence shown here is derived from an EMBL/GenBank/DDBJ whole genome shotgun (WGS) entry which is preliminary data.</text>
</comment>